<dbReference type="EMBL" id="JACHJL010000020">
    <property type="protein sequence ID" value="MBB5939052.1"/>
    <property type="molecule type" value="Genomic_DNA"/>
</dbReference>
<protein>
    <submittedName>
        <fullName evidence="1">Uncharacterized protein</fullName>
    </submittedName>
</protein>
<proteinExistence type="predicted"/>
<evidence type="ECO:0000313" key="2">
    <source>
        <dbReference type="Proteomes" id="UP000588098"/>
    </source>
</evidence>
<gene>
    <name evidence="1" type="ORF">FHS42_006144</name>
</gene>
<evidence type="ECO:0000313" key="1">
    <source>
        <dbReference type="EMBL" id="MBB5939052.1"/>
    </source>
</evidence>
<name>A0A7W9QHD8_9ACTN</name>
<organism evidence="1 2">
    <name type="scientific">Streptomyces zagrosensis</name>
    <dbReference type="NCBI Taxonomy" id="1042984"/>
    <lineage>
        <taxon>Bacteria</taxon>
        <taxon>Bacillati</taxon>
        <taxon>Actinomycetota</taxon>
        <taxon>Actinomycetes</taxon>
        <taxon>Kitasatosporales</taxon>
        <taxon>Streptomycetaceae</taxon>
        <taxon>Streptomyces</taxon>
    </lineage>
</organism>
<dbReference type="InterPro" id="IPR012340">
    <property type="entry name" value="NA-bd_OB-fold"/>
</dbReference>
<dbReference type="Gene3D" id="2.40.50.140">
    <property type="entry name" value="Nucleic acid-binding proteins"/>
    <property type="match status" value="1"/>
</dbReference>
<dbReference type="Proteomes" id="UP000588098">
    <property type="component" value="Unassembled WGS sequence"/>
</dbReference>
<keyword evidence="2" id="KW-1185">Reference proteome</keyword>
<dbReference type="RefSeq" id="WP_184577480.1">
    <property type="nucleotide sequence ID" value="NZ_JACHJL010000020.1"/>
</dbReference>
<reference evidence="1 2" key="1">
    <citation type="submission" date="2020-08" db="EMBL/GenBank/DDBJ databases">
        <title>Genomic Encyclopedia of Type Strains, Phase III (KMG-III): the genomes of soil and plant-associated and newly described type strains.</title>
        <authorList>
            <person name="Whitman W."/>
        </authorList>
    </citation>
    <scope>NUCLEOTIDE SEQUENCE [LARGE SCALE GENOMIC DNA]</scope>
    <source>
        <strain evidence="1 2">CECT 8305</strain>
    </source>
</reference>
<accession>A0A7W9QHD8</accession>
<dbReference type="AlphaFoldDB" id="A0A7W9QHD8"/>
<sequence>MHRRDTTEAVIGVITGTMHRPQTLVLGRLDAAGTLRPAARGTPLRPEAARDLAVRLTPAEPDHHPWEGGRFTASRGSRTPLDVVLVEPDLVAEV</sequence>
<comment type="caution">
    <text evidence="1">The sequence shown here is derived from an EMBL/GenBank/DDBJ whole genome shotgun (WGS) entry which is preliminary data.</text>
</comment>